<protein>
    <submittedName>
        <fullName evidence="2">Uncharacterized protein</fullName>
    </submittedName>
</protein>
<accession>A0A5B7KAY2</accession>
<proteinExistence type="predicted"/>
<dbReference type="EMBL" id="VSRR010140595">
    <property type="protein sequence ID" value="MPD04330.1"/>
    <property type="molecule type" value="Genomic_DNA"/>
</dbReference>
<evidence type="ECO:0000313" key="2">
    <source>
        <dbReference type="EMBL" id="MPD04330.1"/>
    </source>
</evidence>
<gene>
    <name evidence="2" type="ORF">E2C01_100010</name>
</gene>
<feature type="region of interest" description="Disordered" evidence="1">
    <location>
        <begin position="149"/>
        <end position="176"/>
    </location>
</feature>
<comment type="caution">
    <text evidence="2">The sequence shown here is derived from an EMBL/GenBank/DDBJ whole genome shotgun (WGS) entry which is preliminary data.</text>
</comment>
<keyword evidence="3" id="KW-1185">Reference proteome</keyword>
<organism evidence="2 3">
    <name type="scientific">Portunus trituberculatus</name>
    <name type="common">Swimming crab</name>
    <name type="synonym">Neptunus trituberculatus</name>
    <dbReference type="NCBI Taxonomy" id="210409"/>
    <lineage>
        <taxon>Eukaryota</taxon>
        <taxon>Metazoa</taxon>
        <taxon>Ecdysozoa</taxon>
        <taxon>Arthropoda</taxon>
        <taxon>Crustacea</taxon>
        <taxon>Multicrustacea</taxon>
        <taxon>Malacostraca</taxon>
        <taxon>Eumalacostraca</taxon>
        <taxon>Eucarida</taxon>
        <taxon>Decapoda</taxon>
        <taxon>Pleocyemata</taxon>
        <taxon>Brachyura</taxon>
        <taxon>Eubrachyura</taxon>
        <taxon>Portunoidea</taxon>
        <taxon>Portunidae</taxon>
        <taxon>Portuninae</taxon>
        <taxon>Portunus</taxon>
    </lineage>
</organism>
<feature type="region of interest" description="Disordered" evidence="1">
    <location>
        <begin position="104"/>
        <end position="127"/>
    </location>
</feature>
<sequence length="176" mass="18718">MDGPRVRGVKLVGLAAEGADLGEADLPARGAATAGKWVGKPAPESPLSAAERGSDNEEEEEEEEEEEVSDTDAYPDTDDDVLDASPSLRLAACGSTDDLLALFSNREAPEEHEQAATSLDEVGEEGDICPAELPNYFGRMGRQDAIRGHFRRGRGSPRGRPVMVDSFASVPAPDPR</sequence>
<reference evidence="2 3" key="1">
    <citation type="submission" date="2019-05" db="EMBL/GenBank/DDBJ databases">
        <title>Another draft genome of Portunus trituberculatus and its Hox gene families provides insights of decapod evolution.</title>
        <authorList>
            <person name="Jeong J.-H."/>
            <person name="Song I."/>
            <person name="Kim S."/>
            <person name="Choi T."/>
            <person name="Kim D."/>
            <person name="Ryu S."/>
            <person name="Kim W."/>
        </authorList>
    </citation>
    <scope>NUCLEOTIDE SEQUENCE [LARGE SCALE GENOMIC DNA]</scope>
    <source>
        <tissue evidence="2">Muscle</tissue>
    </source>
</reference>
<feature type="region of interest" description="Disordered" evidence="1">
    <location>
        <begin position="32"/>
        <end position="89"/>
    </location>
</feature>
<evidence type="ECO:0000313" key="3">
    <source>
        <dbReference type="Proteomes" id="UP000324222"/>
    </source>
</evidence>
<feature type="compositionally biased region" description="Acidic residues" evidence="1">
    <location>
        <begin position="56"/>
        <end position="82"/>
    </location>
</feature>
<evidence type="ECO:0000256" key="1">
    <source>
        <dbReference type="SAM" id="MobiDB-lite"/>
    </source>
</evidence>
<name>A0A5B7KAY2_PORTR</name>
<dbReference type="Proteomes" id="UP000324222">
    <property type="component" value="Unassembled WGS sequence"/>
</dbReference>
<dbReference type="AlphaFoldDB" id="A0A5B7KAY2"/>